<evidence type="ECO:0000256" key="4">
    <source>
        <dbReference type="SAM" id="MobiDB-lite"/>
    </source>
</evidence>
<dbReference type="GO" id="GO:0008270">
    <property type="term" value="F:zinc ion binding"/>
    <property type="evidence" value="ECO:0007669"/>
    <property type="project" value="UniProtKB-KW"/>
</dbReference>
<feature type="compositionally biased region" description="Basic and acidic residues" evidence="4">
    <location>
        <begin position="1"/>
        <end position="16"/>
    </location>
</feature>
<dbReference type="PANTHER" id="PTHR31948">
    <property type="entry name" value="ZINC-FINGER HOMEODOMAIN PROTEIN 2"/>
    <property type="match status" value="1"/>
</dbReference>
<feature type="compositionally biased region" description="Basic and acidic residues" evidence="4">
    <location>
        <begin position="33"/>
        <end position="42"/>
    </location>
</feature>
<feature type="region of interest" description="Disordered" evidence="4">
    <location>
        <begin position="1"/>
        <end position="46"/>
    </location>
</feature>
<protein>
    <recommendedName>
        <fullName evidence="5">ZF-HD dimerization-type domain-containing protein</fullName>
    </recommendedName>
</protein>
<dbReference type="Pfam" id="PF04770">
    <property type="entry name" value="ZF-HD_dimer"/>
    <property type="match status" value="1"/>
</dbReference>
<keyword evidence="3" id="KW-0862">Zinc</keyword>
<dbReference type="GO" id="GO:0005634">
    <property type="term" value="C:nucleus"/>
    <property type="evidence" value="ECO:0007669"/>
    <property type="project" value="TreeGrafter"/>
</dbReference>
<dbReference type="GO" id="GO:0000976">
    <property type="term" value="F:transcription cis-regulatory region binding"/>
    <property type="evidence" value="ECO:0007669"/>
    <property type="project" value="TreeGrafter"/>
</dbReference>
<dbReference type="GO" id="GO:0050793">
    <property type="term" value="P:regulation of developmental process"/>
    <property type="evidence" value="ECO:0007669"/>
    <property type="project" value="TreeGrafter"/>
</dbReference>
<feature type="domain" description="ZF-HD dimerization-type" evidence="5">
    <location>
        <begin position="130"/>
        <end position="179"/>
    </location>
</feature>
<keyword evidence="2" id="KW-0863">Zinc-finger</keyword>
<dbReference type="PANTHER" id="PTHR31948:SF169">
    <property type="entry name" value="MINI ZINC FINGER PROTEIN 2"/>
    <property type="match status" value="1"/>
</dbReference>
<evidence type="ECO:0000313" key="7">
    <source>
        <dbReference type="Proteomes" id="UP000734854"/>
    </source>
</evidence>
<dbReference type="AlphaFoldDB" id="A0A8J5H191"/>
<dbReference type="GO" id="GO:0003700">
    <property type="term" value="F:DNA-binding transcription factor activity"/>
    <property type="evidence" value="ECO:0007669"/>
    <property type="project" value="TreeGrafter"/>
</dbReference>
<evidence type="ECO:0000256" key="3">
    <source>
        <dbReference type="ARBA" id="ARBA00022833"/>
    </source>
</evidence>
<name>A0A8J5H191_ZINOF</name>
<evidence type="ECO:0000313" key="6">
    <source>
        <dbReference type="EMBL" id="KAG6514978.1"/>
    </source>
</evidence>
<accession>A0A8J5H191</accession>
<evidence type="ECO:0000256" key="2">
    <source>
        <dbReference type="ARBA" id="ARBA00022771"/>
    </source>
</evidence>
<sequence>MEMRRQQDDKQRKPADVEGWETGAELGGPVGGDYRDRDEKEKRHGRASHFTAALLCSLRREGLVQPEVEAVGPSIRLMCAVPQPVQALGRRGIGQRQRTTQAVRHLVVLRRYEPVGRVHGGGRKQGEVRYAECRKNHAAATGGYAVDGCAEFIAAVGDGGEGALQCAVCGCHRSFHRRVVVDVQPPAAEDGDCASSRALQ</sequence>
<dbReference type="EMBL" id="JACMSC010000007">
    <property type="protein sequence ID" value="KAG6514978.1"/>
    <property type="molecule type" value="Genomic_DNA"/>
</dbReference>
<comment type="caution">
    <text evidence="6">The sequence shown here is derived from an EMBL/GenBank/DDBJ whole genome shotgun (WGS) entry which is preliminary data.</text>
</comment>
<keyword evidence="7" id="KW-1185">Reference proteome</keyword>
<evidence type="ECO:0000259" key="5">
    <source>
        <dbReference type="PROSITE" id="PS51523"/>
    </source>
</evidence>
<dbReference type="NCBIfam" id="TIGR01566">
    <property type="entry name" value="ZF_HD_prot_N"/>
    <property type="match status" value="1"/>
</dbReference>
<gene>
    <name evidence="6" type="ORF">ZIOFF_025354</name>
</gene>
<proteinExistence type="predicted"/>
<keyword evidence="1" id="KW-0479">Metal-binding</keyword>
<reference evidence="6 7" key="1">
    <citation type="submission" date="2020-08" db="EMBL/GenBank/DDBJ databases">
        <title>Plant Genome Project.</title>
        <authorList>
            <person name="Zhang R.-G."/>
        </authorList>
    </citation>
    <scope>NUCLEOTIDE SEQUENCE [LARGE SCALE GENOMIC DNA]</scope>
    <source>
        <tissue evidence="6">Rhizome</tissue>
    </source>
</reference>
<dbReference type="Proteomes" id="UP000734854">
    <property type="component" value="Unassembled WGS sequence"/>
</dbReference>
<dbReference type="PROSITE" id="PS51523">
    <property type="entry name" value="ZF_HD_DIMER"/>
    <property type="match status" value="1"/>
</dbReference>
<dbReference type="InterPro" id="IPR006456">
    <property type="entry name" value="ZF_HD_homeobox_Cys/His_dimer"/>
</dbReference>
<organism evidence="6 7">
    <name type="scientific">Zingiber officinale</name>
    <name type="common">Ginger</name>
    <name type="synonym">Amomum zingiber</name>
    <dbReference type="NCBI Taxonomy" id="94328"/>
    <lineage>
        <taxon>Eukaryota</taxon>
        <taxon>Viridiplantae</taxon>
        <taxon>Streptophyta</taxon>
        <taxon>Embryophyta</taxon>
        <taxon>Tracheophyta</taxon>
        <taxon>Spermatophyta</taxon>
        <taxon>Magnoliopsida</taxon>
        <taxon>Liliopsida</taxon>
        <taxon>Zingiberales</taxon>
        <taxon>Zingiberaceae</taxon>
        <taxon>Zingiber</taxon>
    </lineage>
</organism>
<evidence type="ECO:0000256" key="1">
    <source>
        <dbReference type="ARBA" id="ARBA00022723"/>
    </source>
</evidence>